<evidence type="ECO:0000259" key="5">
    <source>
        <dbReference type="Pfam" id="PF00171"/>
    </source>
</evidence>
<evidence type="ECO:0000256" key="4">
    <source>
        <dbReference type="RuleBase" id="RU003345"/>
    </source>
</evidence>
<keyword evidence="7" id="KW-1185">Reference proteome</keyword>
<dbReference type="Proteomes" id="UP000037109">
    <property type="component" value="Unassembled WGS sequence"/>
</dbReference>
<evidence type="ECO:0000256" key="1">
    <source>
        <dbReference type="ARBA" id="ARBA00009986"/>
    </source>
</evidence>
<dbReference type="CDD" id="cd07119">
    <property type="entry name" value="ALDH_BADH-GbsA"/>
    <property type="match status" value="1"/>
</dbReference>
<evidence type="ECO:0000256" key="3">
    <source>
        <dbReference type="PROSITE-ProRule" id="PRU10007"/>
    </source>
</evidence>
<dbReference type="InterPro" id="IPR016161">
    <property type="entry name" value="Ald_DH/histidinol_DH"/>
</dbReference>
<dbReference type="InterPro" id="IPR029510">
    <property type="entry name" value="Ald_DH_CS_GLU"/>
</dbReference>
<sequence>MYKLRMFINGEWKDSLNEQKSHIINPANGTIIAEAPSGNEEDASMAIDAARRAFDSGIWSDLSAFERASYLYKIADMIEENAAELSKLETENTGKPLKESEYDIADAVGCFRYYAGIVTKPSGQTYHVTDPVQAMVVREPVGVCGLIAPWNFPLLTGAWKIAPALAAGNTIVFKPAEITPVTTYRLFEIMKEVGIPDGVANLVLGGGATVGNEIAESDKVDMVSFTGSTSTGRSIMKSASGNIKNISLELGGKSPNIVFADADFETAVDYALNGIFLNAGQVCNAGSRLLLEESIHDKFIERLIEKAKKIRVGPGDHPSTEMGALVSNEHMNKVLEYIQIGLDEGAKLACGGKRMTNNGLENGYFVEPTIFVDTKPDMRIVQEEIFGPVLIVQKFKDEEEAIQLANDTPYGLAAGVFSQDGAKALRVIKKIKAGITWINAFNLAYNEAPWGGYKQSGIGRGLGTFGLDTFTEVKQININLDVKPTEWFNSVESDMGTIAISNS</sequence>
<reference evidence="7" key="1">
    <citation type="submission" date="2015-07" db="EMBL/GenBank/DDBJ databases">
        <title>Fjat-10036 dsm4.</title>
        <authorList>
            <person name="Liu B."/>
            <person name="Wang J."/>
            <person name="Zhu Y."/>
            <person name="Liu G."/>
            <person name="Chen Q."/>
            <person name="Chen Z."/>
            <person name="Lan J."/>
            <person name="Che J."/>
            <person name="Ge C."/>
            <person name="Shi H."/>
            <person name="Pan Z."/>
            <person name="Liu X."/>
        </authorList>
    </citation>
    <scope>NUCLEOTIDE SEQUENCE [LARGE SCALE GENOMIC DNA]</scope>
    <source>
        <strain evidence="7">DSM 4</strain>
    </source>
</reference>
<dbReference type="InterPro" id="IPR016163">
    <property type="entry name" value="Ald_DH_C"/>
</dbReference>
<feature type="active site" evidence="3">
    <location>
        <position position="249"/>
    </location>
</feature>
<dbReference type="RefSeq" id="WP_053436951.1">
    <property type="nucleotide sequence ID" value="NZ_LGUF01000007.1"/>
</dbReference>
<organism evidence="6 7">
    <name type="scientific">Sporosarcina globispora</name>
    <name type="common">Bacillus globisporus</name>
    <dbReference type="NCBI Taxonomy" id="1459"/>
    <lineage>
        <taxon>Bacteria</taxon>
        <taxon>Bacillati</taxon>
        <taxon>Bacillota</taxon>
        <taxon>Bacilli</taxon>
        <taxon>Bacillales</taxon>
        <taxon>Caryophanaceae</taxon>
        <taxon>Sporosarcina</taxon>
    </lineage>
</organism>
<dbReference type="FunFam" id="3.40.309.10:FF:000012">
    <property type="entry name" value="Betaine aldehyde dehydrogenase"/>
    <property type="match status" value="1"/>
</dbReference>
<dbReference type="InterPro" id="IPR015590">
    <property type="entry name" value="Aldehyde_DH_dom"/>
</dbReference>
<dbReference type="GO" id="GO:0016620">
    <property type="term" value="F:oxidoreductase activity, acting on the aldehyde or oxo group of donors, NAD or NADP as acceptor"/>
    <property type="evidence" value="ECO:0007669"/>
    <property type="project" value="InterPro"/>
</dbReference>
<dbReference type="SUPFAM" id="SSF53720">
    <property type="entry name" value="ALDH-like"/>
    <property type="match status" value="1"/>
</dbReference>
<dbReference type="EMBL" id="LGUF01000007">
    <property type="protein sequence ID" value="KON89587.1"/>
    <property type="molecule type" value="Genomic_DNA"/>
</dbReference>
<dbReference type="InterPro" id="IPR016160">
    <property type="entry name" value="Ald_DH_CS_CYS"/>
</dbReference>
<dbReference type="PATRIC" id="fig|1459.3.peg.5292"/>
<evidence type="ECO:0000313" key="6">
    <source>
        <dbReference type="EMBL" id="KON89587.1"/>
    </source>
</evidence>
<dbReference type="FunFam" id="3.40.605.10:FF:000007">
    <property type="entry name" value="NAD/NADP-dependent betaine aldehyde dehydrogenase"/>
    <property type="match status" value="1"/>
</dbReference>
<evidence type="ECO:0000313" key="7">
    <source>
        <dbReference type="Proteomes" id="UP000037109"/>
    </source>
</evidence>
<keyword evidence="2 4" id="KW-0560">Oxidoreductase</keyword>
<evidence type="ECO:0000256" key="2">
    <source>
        <dbReference type="ARBA" id="ARBA00023002"/>
    </source>
</evidence>
<dbReference type="PROSITE" id="PS00070">
    <property type="entry name" value="ALDEHYDE_DEHYDR_CYS"/>
    <property type="match status" value="1"/>
</dbReference>
<dbReference type="Gene3D" id="3.40.309.10">
    <property type="entry name" value="Aldehyde Dehydrogenase, Chain A, domain 2"/>
    <property type="match status" value="1"/>
</dbReference>
<protein>
    <submittedName>
        <fullName evidence="6">Betaine-aldehyde dehydrogenase</fullName>
    </submittedName>
</protein>
<dbReference type="OrthoDB" id="9762913at2"/>
<dbReference type="Pfam" id="PF00171">
    <property type="entry name" value="Aldedh"/>
    <property type="match status" value="1"/>
</dbReference>
<proteinExistence type="inferred from homology"/>
<comment type="similarity">
    <text evidence="1 4">Belongs to the aldehyde dehydrogenase family.</text>
</comment>
<feature type="domain" description="Aldehyde dehydrogenase" evidence="5">
    <location>
        <begin position="14"/>
        <end position="476"/>
    </location>
</feature>
<name>A0A0M0GJB6_SPOGL</name>
<dbReference type="AlphaFoldDB" id="A0A0M0GJB6"/>
<dbReference type="PANTHER" id="PTHR11699">
    <property type="entry name" value="ALDEHYDE DEHYDROGENASE-RELATED"/>
    <property type="match status" value="1"/>
</dbReference>
<dbReference type="STRING" id="1459.AF332_24010"/>
<dbReference type="InterPro" id="IPR016162">
    <property type="entry name" value="Ald_DH_N"/>
</dbReference>
<dbReference type="Gene3D" id="3.40.605.10">
    <property type="entry name" value="Aldehyde Dehydrogenase, Chain A, domain 1"/>
    <property type="match status" value="1"/>
</dbReference>
<dbReference type="PROSITE" id="PS00687">
    <property type="entry name" value="ALDEHYDE_DEHYDR_GLU"/>
    <property type="match status" value="1"/>
</dbReference>
<accession>A0A0M0GJB6</accession>
<comment type="caution">
    <text evidence="6">The sequence shown here is derived from an EMBL/GenBank/DDBJ whole genome shotgun (WGS) entry which is preliminary data.</text>
</comment>
<gene>
    <name evidence="6" type="ORF">AF332_24010</name>
</gene>